<evidence type="ECO:0000256" key="10">
    <source>
        <dbReference type="ARBA" id="ARBA00022918"/>
    </source>
</evidence>
<dbReference type="GO" id="GO:0042575">
    <property type="term" value="C:DNA polymerase complex"/>
    <property type="evidence" value="ECO:0007669"/>
    <property type="project" value="UniProtKB-ARBA"/>
</dbReference>
<keyword evidence="5" id="KW-0255">Endonuclease</keyword>
<evidence type="ECO:0000259" key="13">
    <source>
        <dbReference type="PROSITE" id="PS50994"/>
    </source>
</evidence>
<dbReference type="CDD" id="cd01647">
    <property type="entry name" value="RT_LTR"/>
    <property type="match status" value="1"/>
</dbReference>
<keyword evidence="8" id="KW-0694">RNA-binding</keyword>
<dbReference type="InterPro" id="IPR050951">
    <property type="entry name" value="Retrovirus_Pol_polyprotein"/>
</dbReference>
<evidence type="ECO:0000256" key="9">
    <source>
        <dbReference type="ARBA" id="ARBA00022908"/>
    </source>
</evidence>
<dbReference type="PROSITE" id="PS00141">
    <property type="entry name" value="ASP_PROTEASE"/>
    <property type="match status" value="1"/>
</dbReference>
<evidence type="ECO:0000256" key="4">
    <source>
        <dbReference type="ARBA" id="ARBA00022722"/>
    </source>
</evidence>
<dbReference type="InterPro" id="IPR012337">
    <property type="entry name" value="RNaseH-like_sf"/>
</dbReference>
<dbReference type="InterPro" id="IPR041588">
    <property type="entry name" value="Integrase_H2C2"/>
</dbReference>
<dbReference type="GO" id="GO:0003723">
    <property type="term" value="F:RNA binding"/>
    <property type="evidence" value="ECO:0007669"/>
    <property type="project" value="UniProtKB-KW"/>
</dbReference>
<dbReference type="PROSITE" id="PS50994">
    <property type="entry name" value="INTEGRASE"/>
    <property type="match status" value="1"/>
</dbReference>
<keyword evidence="6" id="KW-0378">Hydrolase</keyword>
<dbReference type="EMBL" id="GANO01003495">
    <property type="protein sequence ID" value="JAB56376.1"/>
    <property type="molecule type" value="mRNA"/>
</dbReference>
<dbReference type="InterPro" id="IPR021109">
    <property type="entry name" value="Peptidase_aspartic_dom_sf"/>
</dbReference>
<organism evidence="14">
    <name type="scientific">Corethrella appendiculata</name>
    <dbReference type="NCBI Taxonomy" id="1370023"/>
    <lineage>
        <taxon>Eukaryota</taxon>
        <taxon>Metazoa</taxon>
        <taxon>Ecdysozoa</taxon>
        <taxon>Arthropoda</taxon>
        <taxon>Hexapoda</taxon>
        <taxon>Insecta</taxon>
        <taxon>Pterygota</taxon>
        <taxon>Neoptera</taxon>
        <taxon>Endopterygota</taxon>
        <taxon>Diptera</taxon>
        <taxon>Nematocera</taxon>
        <taxon>Culicoidea</taxon>
        <taxon>Chaoboridae</taxon>
        <taxon>Corethrella</taxon>
    </lineage>
</organism>
<name>W4VRF1_9DIPT</name>
<dbReference type="InterPro" id="IPR041577">
    <property type="entry name" value="RT_RNaseH_2"/>
</dbReference>
<dbReference type="InterPro" id="IPR001584">
    <property type="entry name" value="Integrase_cat-core"/>
</dbReference>
<accession>W4VRF1</accession>
<dbReference type="GO" id="GO:0006508">
    <property type="term" value="P:proteolysis"/>
    <property type="evidence" value="ECO:0007669"/>
    <property type="project" value="InterPro"/>
</dbReference>
<evidence type="ECO:0000259" key="12">
    <source>
        <dbReference type="PROSITE" id="PS50878"/>
    </source>
</evidence>
<dbReference type="SUPFAM" id="SSF56672">
    <property type="entry name" value="DNA/RNA polymerases"/>
    <property type="match status" value="1"/>
</dbReference>
<keyword evidence="4" id="KW-0540">Nuclease</keyword>
<dbReference type="PROSITE" id="PS50878">
    <property type="entry name" value="RT_POL"/>
    <property type="match status" value="1"/>
</dbReference>
<dbReference type="Gene3D" id="3.10.10.10">
    <property type="entry name" value="HIV Type 1 Reverse Transcriptase, subunit A, domain 1"/>
    <property type="match status" value="1"/>
</dbReference>
<dbReference type="SUPFAM" id="SSF50630">
    <property type="entry name" value="Acid proteases"/>
    <property type="match status" value="1"/>
</dbReference>
<keyword evidence="10" id="KW-0695">RNA-directed DNA polymerase</keyword>
<feature type="region of interest" description="Disordered" evidence="11">
    <location>
        <begin position="1327"/>
        <end position="1353"/>
    </location>
</feature>
<keyword evidence="2" id="KW-0808">Transferase</keyword>
<dbReference type="Pfam" id="PF17921">
    <property type="entry name" value="Integrase_H2C2"/>
    <property type="match status" value="1"/>
</dbReference>
<dbReference type="Pfam" id="PF00665">
    <property type="entry name" value="rve"/>
    <property type="match status" value="1"/>
</dbReference>
<dbReference type="Pfam" id="PF00078">
    <property type="entry name" value="RVT_1"/>
    <property type="match status" value="1"/>
</dbReference>
<evidence type="ECO:0000256" key="6">
    <source>
        <dbReference type="ARBA" id="ARBA00022801"/>
    </source>
</evidence>
<feature type="region of interest" description="Disordered" evidence="11">
    <location>
        <begin position="212"/>
        <end position="236"/>
    </location>
</feature>
<dbReference type="FunFam" id="3.30.420.10:FF:000063">
    <property type="entry name" value="Retrovirus-related Pol polyprotein from transposon 297-like Protein"/>
    <property type="match status" value="1"/>
</dbReference>
<feature type="non-terminal residue" evidence="14">
    <location>
        <position position="1"/>
    </location>
</feature>
<dbReference type="InterPro" id="IPR000477">
    <property type="entry name" value="RT_dom"/>
</dbReference>
<protein>
    <recommendedName>
        <fullName evidence="1">RNA-directed DNA polymerase</fullName>
        <ecNumber evidence="1">2.7.7.49</ecNumber>
    </recommendedName>
</protein>
<evidence type="ECO:0000256" key="8">
    <source>
        <dbReference type="ARBA" id="ARBA00022884"/>
    </source>
</evidence>
<dbReference type="PANTHER" id="PTHR37984:SF11">
    <property type="entry name" value="INTEGRASE CATALYTIC DOMAIN-CONTAINING PROTEIN"/>
    <property type="match status" value="1"/>
</dbReference>
<dbReference type="InterPro" id="IPR043128">
    <property type="entry name" value="Rev_trsase/Diguanyl_cyclase"/>
</dbReference>
<dbReference type="Gene3D" id="3.10.20.370">
    <property type="match status" value="1"/>
</dbReference>
<dbReference type="InterPro" id="IPR043502">
    <property type="entry name" value="DNA/RNA_pol_sf"/>
</dbReference>
<dbReference type="GO" id="GO:0003964">
    <property type="term" value="F:RNA-directed DNA polymerase activity"/>
    <property type="evidence" value="ECO:0007669"/>
    <property type="project" value="UniProtKB-KW"/>
</dbReference>
<dbReference type="SUPFAM" id="SSF53098">
    <property type="entry name" value="Ribonuclease H-like"/>
    <property type="match status" value="1"/>
</dbReference>
<evidence type="ECO:0000256" key="3">
    <source>
        <dbReference type="ARBA" id="ARBA00022695"/>
    </source>
</evidence>
<dbReference type="GO" id="GO:0004519">
    <property type="term" value="F:endonuclease activity"/>
    <property type="evidence" value="ECO:0007669"/>
    <property type="project" value="UniProtKB-KW"/>
</dbReference>
<sequence length="1403" mass="161497">FSMFDYSCNSTNAGARWKKWVDRFNNYLVAVNINDAKRQKALLLHYIGEEVYEIYNNLPELADGEKTKTTTNAAGQQQVVALNDYEIAKKMLDLHFSPKINVEFEVFNFRKAVQQPDETVNQFYSRLLKLSEHCEFTDRDKEIKTQIIATTTLNRLRDFAFQKRPNLQQLLNEAQTFELAAEHSVKMQQQPLSESNETNLVKRKFNKQKFLNSNKAKHQQQQQQNQKPKQQQRPNKQISKCKFCGNNWHDDGIENCPARGKTCHKCGKINHFSKVCLIGKGNRNNNQSKQTNAVEDFKCDEDDEFIFNITSKTKRPLPEALVSINNTPISFTVDSGSTSNIISCYVYDQLKIKPALTPTKAEIRTYSNNVLPVIGSFAATFNFKQTEVKNQEVFVINNMCKNTRSLLGCHTAMELKLLHIANATEHVDSFKQQIKLKYPTIFGSVGKLKNKEIHLYIDEDVPPLAQQNRRIPFHLRTKLEAELIRLEKADIIEKVSGPSPWVSPVVLVPKPNDPDTIRMCIDMRAANKAIKRVRHSTPTLQDIIVSLNGATVFSKLDLNDGYHQLVLDEQSRAITAFSTHCGVYRYKRLIFGINTAAEVFQDEIRQVINNIDGAINVSDDILVFGKTQREHDTALHKVLERIKINTLTVNDKKCEFNKNEIKFFGFIFSKDGLKPDPAKVDAFKQLKIPENVSEVRSMLGMINFTLPFLPELSKHTEPLRELIRKDNDFKWTTKHTTAFENLKHLLSNANKLAYFDMNKTAHIYVDAGPKGISGILSQSQNGKHEIVSYASRSLTTTEQKYSQIEKEMLAASWAVKHFHIYLYGKKFFLHTDHKPLVSIFKNPLSKTTPRIERLLLKTQQYDFEVVHQQGATNPADYFSRHPLQHYDNCVHEADHYTNFVLSNSTPYVIPIDKIVKETESDNKLTLFREAILSGNWSKLKQYKSIKEEFSYVNGCVMKSHRVVIPESLIKSAIELAHRSHLGIVKTKQLLRSKIWFPNIDKLTEDYVKRCKICQATTDTNQREPLQITEPATFAFEKLSIDFAGPLNNGKYLFILVDDYSRFPFAEIVNSTNFTSVKNVFTKLFSTFGFPKIITSDNGPPFNGHEFKQLAAQFGFKHHRTTPLWPEANGQAERYVKIIKKSLMCSQLQHQNCLAQLDMFLMSYRSTPHSSTGLSPYELLFGRKMNNFLPSIHDENDKQIVKNKHREAEAKRKNKIYADKHRHVKAHKFELGDKVLCKQKKINKLTPPFDPEPFVIKKINGSQIIAERSDKIITRNSSFFKKFFEEERNNSHSICKNHQASVNHQNYQKSFKWSKYYFDHDNHQIPLNNVNRPPTPPINDNELADNGNSSTQSEVENFQGFDLSDYFDASAVLENGNEVLHEELPAVRSTRNKLPARYDDFNMD</sequence>
<dbReference type="Pfam" id="PF13975">
    <property type="entry name" value="gag-asp_proteas"/>
    <property type="match status" value="1"/>
</dbReference>
<evidence type="ECO:0000256" key="11">
    <source>
        <dbReference type="SAM" id="MobiDB-lite"/>
    </source>
</evidence>
<dbReference type="InterPro" id="IPR001969">
    <property type="entry name" value="Aspartic_peptidase_AS"/>
</dbReference>
<feature type="domain" description="Reverse transcriptase" evidence="12">
    <location>
        <begin position="489"/>
        <end position="668"/>
    </location>
</feature>
<dbReference type="FunFam" id="3.30.70.270:FF:000020">
    <property type="entry name" value="Transposon Tf2-6 polyprotein-like Protein"/>
    <property type="match status" value="1"/>
</dbReference>
<keyword evidence="3" id="KW-0548">Nucleotidyltransferase</keyword>
<dbReference type="InterPro" id="IPR036397">
    <property type="entry name" value="RNaseH_sf"/>
</dbReference>
<reference evidence="14" key="1">
    <citation type="journal article" date="2014" name="Insect Biochem. Mol. Biol.">
        <title>An insight into the sialome of the frog biting fly, Corethrella appendiculata.</title>
        <authorList>
            <person name="Ribeiro J.M.C."/>
            <person name="Chagas A.C."/>
            <person name="Pham V.M."/>
            <person name="Lounibos L.P."/>
            <person name="Calvo E."/>
        </authorList>
    </citation>
    <scope>NUCLEOTIDE SEQUENCE</scope>
    <source>
        <tissue evidence="14">Salivary glands</tissue>
    </source>
</reference>
<dbReference type="Gene3D" id="1.10.340.70">
    <property type="match status" value="1"/>
</dbReference>
<evidence type="ECO:0000256" key="5">
    <source>
        <dbReference type="ARBA" id="ARBA00022759"/>
    </source>
</evidence>
<feature type="domain" description="Integrase catalytic" evidence="13">
    <location>
        <begin position="1026"/>
        <end position="1183"/>
    </location>
</feature>
<dbReference type="Pfam" id="PF17919">
    <property type="entry name" value="RT_RNaseH_2"/>
    <property type="match status" value="1"/>
</dbReference>
<dbReference type="GO" id="GO:0004190">
    <property type="term" value="F:aspartic-type endopeptidase activity"/>
    <property type="evidence" value="ECO:0007669"/>
    <property type="project" value="InterPro"/>
</dbReference>
<dbReference type="CDD" id="cd09274">
    <property type="entry name" value="RNase_HI_RT_Ty3"/>
    <property type="match status" value="1"/>
</dbReference>
<feature type="compositionally biased region" description="Low complexity" evidence="11">
    <location>
        <begin position="219"/>
        <end position="236"/>
    </location>
</feature>
<evidence type="ECO:0000256" key="2">
    <source>
        <dbReference type="ARBA" id="ARBA00022679"/>
    </source>
</evidence>
<dbReference type="PANTHER" id="PTHR37984">
    <property type="entry name" value="PROTEIN CBG26694"/>
    <property type="match status" value="1"/>
</dbReference>
<keyword evidence="7" id="KW-0460">Magnesium</keyword>
<dbReference type="EC" id="2.7.7.49" evidence="1"/>
<keyword evidence="9" id="KW-0229">DNA integration</keyword>
<proteinExistence type="evidence at transcript level"/>
<dbReference type="Gene3D" id="3.30.70.270">
    <property type="match status" value="2"/>
</dbReference>
<dbReference type="FunFam" id="1.10.340.70:FF:000003">
    <property type="entry name" value="Protein CBG25708"/>
    <property type="match status" value="1"/>
</dbReference>
<dbReference type="Gene3D" id="2.40.70.10">
    <property type="entry name" value="Acid Proteases"/>
    <property type="match status" value="1"/>
</dbReference>
<evidence type="ECO:0000256" key="7">
    <source>
        <dbReference type="ARBA" id="ARBA00022842"/>
    </source>
</evidence>
<dbReference type="Gene3D" id="3.30.420.10">
    <property type="entry name" value="Ribonuclease H-like superfamily/Ribonuclease H"/>
    <property type="match status" value="1"/>
</dbReference>
<evidence type="ECO:0000313" key="14">
    <source>
        <dbReference type="EMBL" id="JAB56376.1"/>
    </source>
</evidence>
<evidence type="ECO:0000256" key="1">
    <source>
        <dbReference type="ARBA" id="ARBA00012493"/>
    </source>
</evidence>
<dbReference type="CDD" id="cd00303">
    <property type="entry name" value="retropepsin_like"/>
    <property type="match status" value="1"/>
</dbReference>
<dbReference type="FunFam" id="3.10.20.370:FF:000001">
    <property type="entry name" value="Retrovirus-related Pol polyprotein from transposon 17.6-like protein"/>
    <property type="match status" value="1"/>
</dbReference>
<dbReference type="GO" id="GO:0015074">
    <property type="term" value="P:DNA integration"/>
    <property type="evidence" value="ECO:0007669"/>
    <property type="project" value="UniProtKB-KW"/>
</dbReference>